<dbReference type="InterPro" id="IPR011049">
    <property type="entry name" value="Serralysin-like_metalloprot_C"/>
</dbReference>
<accession>A0ABV5KBH7</accession>
<evidence type="ECO:0008006" key="7">
    <source>
        <dbReference type="Google" id="ProtNLM"/>
    </source>
</evidence>
<gene>
    <name evidence="5" type="ORF">ACFFRI_13645</name>
</gene>
<feature type="region of interest" description="Disordered" evidence="3">
    <location>
        <begin position="3041"/>
        <end position="3129"/>
    </location>
</feature>
<evidence type="ECO:0000256" key="2">
    <source>
        <dbReference type="ARBA" id="ARBA00022525"/>
    </source>
</evidence>
<dbReference type="PANTHER" id="PTHR38340">
    <property type="entry name" value="S-LAYER PROTEIN"/>
    <property type="match status" value="1"/>
</dbReference>
<feature type="region of interest" description="Disordered" evidence="3">
    <location>
        <begin position="2680"/>
        <end position="2713"/>
    </location>
</feature>
<evidence type="ECO:0000256" key="3">
    <source>
        <dbReference type="SAM" id="MobiDB-lite"/>
    </source>
</evidence>
<dbReference type="Proteomes" id="UP001589750">
    <property type="component" value="Unassembled WGS sequence"/>
</dbReference>
<reference evidence="5 6" key="1">
    <citation type="submission" date="2024-09" db="EMBL/GenBank/DDBJ databases">
        <authorList>
            <person name="Sun Q."/>
            <person name="Mori K."/>
        </authorList>
    </citation>
    <scope>NUCLEOTIDE SEQUENCE [LARGE SCALE GENOMIC DNA]</scope>
    <source>
        <strain evidence="5 6">JCM 9626</strain>
    </source>
</reference>
<comment type="caution">
    <text evidence="5">The sequence shown here is derived from an EMBL/GenBank/DDBJ whole genome shotgun (WGS) entry which is preliminary data.</text>
</comment>
<protein>
    <recommendedName>
        <fullName evidence="7">Ca2+-binding RTX toxin-like protein</fullName>
    </recommendedName>
</protein>
<dbReference type="PANTHER" id="PTHR38340:SF1">
    <property type="entry name" value="S-LAYER PROTEIN"/>
    <property type="match status" value="1"/>
</dbReference>
<organism evidence="5 6">
    <name type="scientific">Nocardioides plantarum</name>
    <dbReference type="NCBI Taxonomy" id="29299"/>
    <lineage>
        <taxon>Bacteria</taxon>
        <taxon>Bacillati</taxon>
        <taxon>Actinomycetota</taxon>
        <taxon>Actinomycetes</taxon>
        <taxon>Propionibacteriales</taxon>
        <taxon>Nocardioidaceae</taxon>
        <taxon>Nocardioides</taxon>
    </lineage>
</organism>
<feature type="region of interest" description="Disordered" evidence="3">
    <location>
        <begin position="959"/>
        <end position="978"/>
    </location>
</feature>
<feature type="region of interest" description="Disordered" evidence="3">
    <location>
        <begin position="2916"/>
        <end position="2947"/>
    </location>
</feature>
<feature type="compositionally biased region" description="Gly residues" evidence="3">
    <location>
        <begin position="2036"/>
        <end position="2047"/>
    </location>
</feature>
<feature type="region of interest" description="Disordered" evidence="3">
    <location>
        <begin position="3519"/>
        <end position="3550"/>
    </location>
</feature>
<feature type="region of interest" description="Disordered" evidence="3">
    <location>
        <begin position="1589"/>
        <end position="1618"/>
    </location>
</feature>
<keyword evidence="6" id="KW-1185">Reference proteome</keyword>
<sequence length="3628" mass="365976">MNSHISARRRRTFISVVTSTLVIVGGPTATAATAATAPSALSAADDASALRVGVLALTGSISAIGQTPELATPLPFTTSSLADVLDLDQSLTKNVADALEQADLETALNTIEGITVLEDSDDATIAFTYDRTVTPTLPLVHDDGDLRFGANDGAGQARVSLTTHDDAPFVVSVDPTQTDPLLRVALVSQPVLDLSVDIDTTSLAPFTARQGFTEVSVTGGHYRAHRDQVITMRDPDGRSLLTLEDLRYSTLTDLFRITTSDNDVDIAFDVALPTSLKGGSDDERSGTLALTDSGQPGADVWPTAKDADDSDYGTRLRQATDLSMADGITSLAQYTGSVLALQDAADVPFPNLGGGTSDLFSPGDDLLALLSTAAAAQIVCGPSPDSPPTGVAAPGDTVYCQAITGAGLGDVTDVTWTLRDPEDGTLTDSPADAVGESPTGLVKITDSDGEPDLEVSFTAGGEPLTARSMPHTVQDVVRRISGLEDSTAEATLVDGRLNVAVDIAQAEKTVPLTLGNPGTLGALVGLTGLGSSTTAKAPAKATGASFDVGFGIETDDPEAGQQRQTYLVPKDESLIEIDGLSAQAPTTLTGLDARIGFLQVEADLTGLDLGKTAGTGPAVSLERTTGGTTPLAISTLFTDQGALDPSQLRLSSAVTASIAFEATEVPLSGSTYATGTPGGARGSASVTWGPTGLPSVTTDAGYEPLRVFDPVPARFLSGTASVTPGTGTAPNTTPDTATLTITSLPPGETLYSALNVAEPSASDDPTKDTEVARRLVADGVGCQNVVIVSDRVLTCDGLAPNGTSALVDGQRVEAIVLGDPFALRDSVIDGLATTLSELEKLGADNVADGLAADQYTSSLPLVDLTPAQLAVERDALQQGLKGLADTATADEKDKAVRGVPHVSSAQEMAAAVGSLVKVSGTDAGYRPTLAFTLGTDAVGVALSARAPQSQTLAAPLRLDDVGTASRPGRGQVTSTGVQSVGVTSTTTLAIDVDRATARPAVADATGTTSEATLGVTGSPLAGSLQAGVSKLTVQPTGSSAALGVRVVTDYVPSASGGRLETRRTNRRAPDAAAQASLTVGTDDVITYTAAATDSSGGTGAVQPARDPLQVQYLAEGLDGLSVALASAMDGAAPRNLDAEGAPVSAPLIGTDLDAGAGVPAILTTLTSSLRDQLAGVTATTDAALKTQLVTAVKAGIGATPGLGTPGAVTADVKCGGTAGACSTCPATGTCTVNGPTGWDTVTVSTTLTGVSKTTKRAFDTGLAGLEVRSDEEKVDTTTTWTLPVTLQLQRGVGPQVLVTPGTGLDVTVDAKLPVAGINAIVGYLPATLKPAGGDQANGRVQTTINVAPPVEDGVTPEPQAYSLFDLYDGGLVAKPSFTGPAQDGLKLEFKTLAQDKGVFGLQGRIDVPWKPTTKFYKDVTYNQVALDVGDVIDAVATPFAVIDPYLAPVRDVVDVLRSPIPVISDLSELAGGDEVSLLSLLETLSAATKKPQLELAHRVITLVGGVTDILHGVAALKGEDGYVPLEQLSTAGEALSLDPSDVTLREKCTQSVTTTTTKPPTTPGTPPVRNVVKKAPEPCPDDEALAAADKPAQGAPGQTTAENRAGKRNTKQRVAQRTQTVTGQLPGFSLPFLADPDQLMDVLTGEGEASYFRLDLGTLKAQVAYHQSFGPIMAGPIPIKPFVGGSISVEGRLAMGFDSYPQTLAARSVAPGDVSGLLDAYDNTSKFDGSSVIREGFYLDDLDGDGVDVPEVKIVTTLEAGAGISIGIVTAGLKGSVTLSINLDLNDPDDDGRIRTAEIRTLFNGNASCIFDASAEIEASISIYVEIELLFTSLEYEYELLALGPYELFSYGCPDLVPTLVERAGNTLVLTSGDKSADRLPGDNNNDDLPDEFEVRQFDKGDGRTSYEISGFGRVQVVETKPTSGGKYEVTVYKSGISMSSTDVQTTYETTGPPTFEADGGTGKDKISFLGGEEFSTSTAGDVELVSTPFSTRVTRLDGGDEADTLVTGDGDDSGIDGGDGDDSIETGLGDDSATGGAGNDVVGGGAGRDDLRGGTGNDRIEGGPGADRGDGEDGNDSLVGGPGRDVRAVLVRKTPAPDDETADDIVDEQVRLGFDSGDVLVGGPGLDSVDGGDGSDVVAGGKADSLTDASMGSLFTDGDRTVKVLTQGDTNPHDEVVHPLTAVVPSDSALDTLCASGEPESSSATSDYVTGGAEKDIVVGSDGVDTLDGGSGPDEICGKAGDDDLSGDAAGATGGVGDDPGAADRDIIRGGTGNDRATGGPGNDVLYGDQVTLVRNGARVLDGTLGTDSSGNGKDYLDGGEGDDVVAGGLGSDLLVGDVGDDAVYGEGRDTAAVTGADAPPLSERLLACNPVTRVVRGLLDLDGDLYGGGGSAGLTPDTGVLAGLPVVDGRLVQPGGTTDFQGILDGEVVVVGGRIDLDRDGDAVGDGGDTGVIELPSMLATGDNTDGDCILAGAGDDLLRGGSDSDYLGGGDGIDLAEGGDGNDLLLGDDGTDVLLGGAHSDVIVGGTGDDHLVGGAGDDRLRGNEGADDLIGGSATAGSSDGQDVLLGGRSEDVLVAENGVVVSPAIVDAVATASWRDSTTLTPAAVEAGADSPLRFDDSALRCGADPATRYLTLLPGDGEAGTPVASPGTELAYDELYGGGSCDFVFGSTGDDLVRGGPDDDVVEGGSGSDLADGDDGDDVVIGGSSYDPTTTTRYTTVRGGAGVPDGDDTIKGDGGPDGVDGYDLVAGDNALATRVPDTGRAGPDYVLTLRDVATTTSVPAPGTGGDDTVSGGGLTDRLFGQGGRDRLDGGAESDYLEGNDGADTITGGDGGDDVLGGSSTADGAPLGDTGTRLFETLSGPFDASAAGLLDGGHDTIDAGDGDDVVLGDNGRITRPLPAYRNAARADEAGTLGVSDGDRIDGGSGSDRLLGQGGDDTIDAGADDDHVEGNEGGDRLIGGTGPDVVIGGSSLDPDGRQTLASALTRARTQLDGDDVIDGDAATAGPVSSDLLVGDNATVVSDGGLLAVQLADVATTTDTPAAGTSGDDTIRGGLPSGSGAGAPDRVFGQGGDDTVSTGPADDYLEGNSGADTIVGGDGDDDVLGGSSALDGRPLGTDGTRLRGAVDVDDDPAAALRDGADRIDAGSGDDVALGDNGLLTRPAGTPRRADGTRLRTVHLYDVVTATQGVESGVGGGDTITSGDGRDLLFGQAGDDAVSAGDDDDYLEGNVGDDVLEGDAGEDDVLGGGSVDDGAVITTDTDRLLTPVPGAIDRTASGLVDGNDVLAGGDASDVLLGDNGRIVRDGAGTTLAGGGSGVHTVRKVAMADEKPGVWAGSDRLAGGAGDDELYGQFDNTRTQRPMQTYLGQRVQGDVLDGGTGDDAILGDQGIDVPTPAAVLGAVDRQVGDSGGFFRETVRPRGTLVRVVTLSQATVGGDDLALGGDGFDSIHTGAGLDVTNAGGGDDVVFAGDGADALWGGAGHDRLFGGAGSDVLDTKRRTRDARLWQLAAPKEDTDRLRRTGNGRDLLYGGSGPDALQADQGDAGSTRRVQGDRLVDWEGSINYLKVCQSGFGLGRTSNRASSSLTAALRQLAAATGSVGSAELAIPGSERLTTYPDRGSFVCETG</sequence>
<dbReference type="EMBL" id="JBHMDG010000016">
    <property type="protein sequence ID" value="MFB9314093.1"/>
    <property type="molecule type" value="Genomic_DNA"/>
</dbReference>
<comment type="subcellular location">
    <subcellularLocation>
        <location evidence="1">Secreted</location>
    </subcellularLocation>
</comment>
<name>A0ABV5KBH7_9ACTN</name>
<feature type="signal peptide" evidence="4">
    <location>
        <begin position="1"/>
        <end position="31"/>
    </location>
</feature>
<keyword evidence="2" id="KW-0964">Secreted</keyword>
<feature type="region of interest" description="Disordered" evidence="3">
    <location>
        <begin position="1054"/>
        <end position="1074"/>
    </location>
</feature>
<feature type="region of interest" description="Disordered" evidence="3">
    <location>
        <begin position="1994"/>
        <end position="2086"/>
    </location>
</feature>
<evidence type="ECO:0000256" key="4">
    <source>
        <dbReference type="SAM" id="SignalP"/>
    </source>
</evidence>
<proteinExistence type="predicted"/>
<feature type="region of interest" description="Disordered" evidence="3">
    <location>
        <begin position="2241"/>
        <end position="2284"/>
    </location>
</feature>
<feature type="chain" id="PRO_5046240368" description="Ca2+-binding RTX toxin-like protein" evidence="4">
    <location>
        <begin position="32"/>
        <end position="3628"/>
    </location>
</feature>
<feature type="region of interest" description="Disordered" evidence="3">
    <location>
        <begin position="1549"/>
        <end position="1570"/>
    </location>
</feature>
<feature type="region of interest" description="Disordered" evidence="3">
    <location>
        <begin position="278"/>
        <end position="311"/>
    </location>
</feature>
<dbReference type="Pfam" id="PF00353">
    <property type="entry name" value="HemolysinCabind"/>
    <property type="match status" value="19"/>
</dbReference>
<dbReference type="SUPFAM" id="SSF51120">
    <property type="entry name" value="beta-Roll"/>
    <property type="match status" value="9"/>
</dbReference>
<feature type="region of interest" description="Disordered" evidence="3">
    <location>
        <begin position="2781"/>
        <end position="2853"/>
    </location>
</feature>
<dbReference type="Gene3D" id="2.150.10.10">
    <property type="entry name" value="Serralysin-like metalloprotease, C-terminal"/>
    <property type="match status" value="7"/>
</dbReference>
<feature type="compositionally biased region" description="Low complexity" evidence="3">
    <location>
        <begin position="3041"/>
        <end position="3051"/>
    </location>
</feature>
<evidence type="ECO:0000313" key="6">
    <source>
        <dbReference type="Proteomes" id="UP001589750"/>
    </source>
</evidence>
<dbReference type="PROSITE" id="PS00330">
    <property type="entry name" value="HEMOLYSIN_CALCIUM"/>
    <property type="match status" value="6"/>
</dbReference>
<feature type="compositionally biased region" description="Acidic residues" evidence="3">
    <location>
        <begin position="2000"/>
        <end position="2025"/>
    </location>
</feature>
<evidence type="ECO:0000313" key="5">
    <source>
        <dbReference type="EMBL" id="MFB9314093.1"/>
    </source>
</evidence>
<evidence type="ECO:0000256" key="1">
    <source>
        <dbReference type="ARBA" id="ARBA00004613"/>
    </source>
</evidence>
<dbReference type="PRINTS" id="PR00313">
    <property type="entry name" value="CABNDNGRPT"/>
</dbReference>
<feature type="compositionally biased region" description="Gly residues" evidence="3">
    <location>
        <begin position="2788"/>
        <end position="2800"/>
    </location>
</feature>
<dbReference type="InterPro" id="IPR018511">
    <property type="entry name" value="Hemolysin-typ_Ca-bd_CS"/>
</dbReference>
<dbReference type="InterPro" id="IPR050557">
    <property type="entry name" value="RTX_toxin/Mannuronan_C5-epim"/>
</dbReference>
<keyword evidence="4" id="KW-0732">Signal</keyword>
<feature type="compositionally biased region" description="Basic and acidic residues" evidence="3">
    <location>
        <begin position="1059"/>
        <end position="1069"/>
    </location>
</feature>
<dbReference type="RefSeq" id="WP_379141784.1">
    <property type="nucleotide sequence ID" value="NZ_JBHMDG010000016.1"/>
</dbReference>
<dbReference type="InterPro" id="IPR001343">
    <property type="entry name" value="Hemolysn_Ca-bd"/>
</dbReference>